<feature type="binding site" evidence="3">
    <location>
        <position position="101"/>
    </location>
    <ligand>
        <name>substrate</name>
    </ligand>
</feature>
<evidence type="ECO:0000313" key="5">
    <source>
        <dbReference type="EMBL" id="MCG2462782.1"/>
    </source>
</evidence>
<evidence type="ECO:0000256" key="3">
    <source>
        <dbReference type="PIRSR" id="PIRSR605511-2"/>
    </source>
</evidence>
<keyword evidence="3" id="KW-0479">Metal-binding</keyword>
<dbReference type="GO" id="GO:0019853">
    <property type="term" value="P:L-ascorbic acid biosynthetic process"/>
    <property type="evidence" value="ECO:0007669"/>
    <property type="project" value="TreeGrafter"/>
</dbReference>
<dbReference type="Pfam" id="PF08450">
    <property type="entry name" value="SGL"/>
    <property type="match status" value="1"/>
</dbReference>
<dbReference type="PRINTS" id="PR01790">
    <property type="entry name" value="SMP30FAMILY"/>
</dbReference>
<feature type="binding site" evidence="3">
    <location>
        <position position="147"/>
    </location>
    <ligand>
        <name>a divalent metal cation</name>
        <dbReference type="ChEBI" id="CHEBI:60240"/>
    </ligand>
</feature>
<feature type="binding site" evidence="3">
    <location>
        <position position="15"/>
    </location>
    <ligand>
        <name>a divalent metal cation</name>
        <dbReference type="ChEBI" id="CHEBI:60240"/>
    </ligand>
</feature>
<reference evidence="5" key="1">
    <citation type="submission" date="2023-02" db="EMBL/GenBank/DDBJ databases">
        <title>Genome of Flavobacteriaceae gen. nov. sp. strain F89.</title>
        <authorList>
            <person name="Wang Y."/>
        </authorList>
    </citation>
    <scope>NUCLEOTIDE SEQUENCE</scope>
    <source>
        <strain evidence="5">F89</strain>
    </source>
</reference>
<dbReference type="InterPro" id="IPR011042">
    <property type="entry name" value="6-blade_b-propeller_TolB-like"/>
</dbReference>
<dbReference type="EMBL" id="JAIRBC010000045">
    <property type="protein sequence ID" value="MCG2462782.1"/>
    <property type="molecule type" value="Genomic_DNA"/>
</dbReference>
<feature type="binding site" evidence="3">
    <location>
        <position position="99"/>
    </location>
    <ligand>
        <name>substrate</name>
    </ligand>
</feature>
<protein>
    <submittedName>
        <fullName evidence="5">SMP-30/gluconolactonase/LRE family protein</fullName>
    </submittedName>
</protein>
<comment type="similarity">
    <text evidence="1">Belongs to the SMP-30/CGR1 family.</text>
</comment>
<dbReference type="GO" id="GO:0005509">
    <property type="term" value="F:calcium ion binding"/>
    <property type="evidence" value="ECO:0007669"/>
    <property type="project" value="TreeGrafter"/>
</dbReference>
<evidence type="ECO:0000259" key="4">
    <source>
        <dbReference type="Pfam" id="PF08450"/>
    </source>
</evidence>
<evidence type="ECO:0000256" key="1">
    <source>
        <dbReference type="ARBA" id="ARBA00008853"/>
    </source>
</evidence>
<sequence length="289" mass="32474">MQAKPIFDIHPVHGEGPVWCPITQKFYCVDLLKGSYFKVDWKSGNAVEFNVGQELGVMALCDNGKIVVGVRDGFGFYDEATNQLELVPDSPEIEIAERRMNDGAVDPKGRFFAGTMEYDGANATGKLYRLNHDHTWDTLEENIIITNGMGWSPDGRTFYMIDTNRNVMYSYDYDIDIGAIANRKNHITWPDNEYPDGMAIDSEGGFWVAMWEGYKISHFDASGKWIENIPLPVKHVTSCCFGGIDLKTLLVTTSMLNLSKTERGENPLAGRCFSIETNIKGQVEPRFKG</sequence>
<dbReference type="InterPro" id="IPR005511">
    <property type="entry name" value="SMP-30"/>
</dbReference>
<dbReference type="Gene3D" id="2.120.10.30">
    <property type="entry name" value="TolB, C-terminal domain"/>
    <property type="match status" value="1"/>
</dbReference>
<organism evidence="5 6">
    <name type="scientific">Cerina litoralis</name>
    <dbReference type="NCBI Taxonomy" id="2874477"/>
    <lineage>
        <taxon>Bacteria</taxon>
        <taxon>Pseudomonadati</taxon>
        <taxon>Bacteroidota</taxon>
        <taxon>Flavobacteriia</taxon>
        <taxon>Flavobacteriales</taxon>
        <taxon>Flavobacteriaceae</taxon>
        <taxon>Cerina</taxon>
    </lineage>
</organism>
<comment type="caution">
    <text evidence="5">The sequence shown here is derived from an EMBL/GenBank/DDBJ whole genome shotgun (WGS) entry which is preliminary data.</text>
</comment>
<comment type="cofactor">
    <cofactor evidence="3">
        <name>Zn(2+)</name>
        <dbReference type="ChEBI" id="CHEBI:29105"/>
    </cofactor>
    <text evidence="3">Binds 1 divalent metal cation per subunit.</text>
</comment>
<accession>A0AAE3JUV9</accession>
<evidence type="ECO:0000313" key="6">
    <source>
        <dbReference type="Proteomes" id="UP001200642"/>
    </source>
</evidence>
<dbReference type="Proteomes" id="UP001200642">
    <property type="component" value="Unassembled WGS sequence"/>
</dbReference>
<feature type="domain" description="SMP-30/Gluconolactonase/LRE-like region" evidence="4">
    <location>
        <begin position="14"/>
        <end position="254"/>
    </location>
</feature>
<proteinExistence type="inferred from homology"/>
<feature type="binding site" evidence="3">
    <location>
        <position position="196"/>
    </location>
    <ligand>
        <name>a divalent metal cation</name>
        <dbReference type="ChEBI" id="CHEBI:60240"/>
    </ligand>
</feature>
<name>A0AAE3JUV9_9FLAO</name>
<dbReference type="PANTHER" id="PTHR10907">
    <property type="entry name" value="REGUCALCIN"/>
    <property type="match status" value="1"/>
</dbReference>
<dbReference type="AlphaFoldDB" id="A0AAE3JUV9"/>
<keyword evidence="3" id="KW-0862">Zinc</keyword>
<dbReference type="InterPro" id="IPR013658">
    <property type="entry name" value="SGL"/>
</dbReference>
<dbReference type="SUPFAM" id="SSF63829">
    <property type="entry name" value="Calcium-dependent phosphotriesterase"/>
    <property type="match status" value="1"/>
</dbReference>
<feature type="binding site" evidence="3">
    <location>
        <position position="119"/>
    </location>
    <ligand>
        <name>substrate</name>
    </ligand>
</feature>
<gene>
    <name evidence="5" type="ORF">K8352_18610</name>
</gene>
<dbReference type="GO" id="GO:0004341">
    <property type="term" value="F:gluconolactonase activity"/>
    <property type="evidence" value="ECO:0007669"/>
    <property type="project" value="TreeGrafter"/>
</dbReference>
<dbReference type="RefSeq" id="WP_317903917.1">
    <property type="nucleotide sequence ID" value="NZ_JAIRBC010000045.1"/>
</dbReference>
<dbReference type="PANTHER" id="PTHR10907:SF47">
    <property type="entry name" value="REGUCALCIN"/>
    <property type="match status" value="1"/>
</dbReference>
<evidence type="ECO:0000256" key="2">
    <source>
        <dbReference type="PIRSR" id="PIRSR605511-1"/>
    </source>
</evidence>
<keyword evidence="6" id="KW-1185">Reference proteome</keyword>
<feature type="active site" description="Proton donor/acceptor" evidence="2">
    <location>
        <position position="196"/>
    </location>
</feature>